<gene>
    <name evidence="1" type="ORF">E2C01_026434</name>
</gene>
<accession>A0A5B7EFX3</accession>
<organism evidence="1 2">
    <name type="scientific">Portunus trituberculatus</name>
    <name type="common">Swimming crab</name>
    <name type="synonym">Neptunus trituberculatus</name>
    <dbReference type="NCBI Taxonomy" id="210409"/>
    <lineage>
        <taxon>Eukaryota</taxon>
        <taxon>Metazoa</taxon>
        <taxon>Ecdysozoa</taxon>
        <taxon>Arthropoda</taxon>
        <taxon>Crustacea</taxon>
        <taxon>Multicrustacea</taxon>
        <taxon>Malacostraca</taxon>
        <taxon>Eumalacostraca</taxon>
        <taxon>Eucarida</taxon>
        <taxon>Decapoda</taxon>
        <taxon>Pleocyemata</taxon>
        <taxon>Brachyura</taxon>
        <taxon>Eubrachyura</taxon>
        <taxon>Portunoidea</taxon>
        <taxon>Portunidae</taxon>
        <taxon>Portuninae</taxon>
        <taxon>Portunus</taxon>
    </lineage>
</organism>
<dbReference type="AlphaFoldDB" id="A0A5B7EFX3"/>
<evidence type="ECO:0000313" key="2">
    <source>
        <dbReference type="Proteomes" id="UP000324222"/>
    </source>
</evidence>
<dbReference type="EMBL" id="VSRR010002758">
    <property type="protein sequence ID" value="MPC33092.1"/>
    <property type="molecule type" value="Genomic_DNA"/>
</dbReference>
<sequence length="59" mass="6318">MKTCARNRDTGSRLNKYTSRSISLAHDGYYIECLSVEEGKAAHDAGSAAPSLVITTDQG</sequence>
<comment type="caution">
    <text evidence="1">The sequence shown here is derived from an EMBL/GenBank/DDBJ whole genome shotgun (WGS) entry which is preliminary data.</text>
</comment>
<reference evidence="1 2" key="1">
    <citation type="submission" date="2019-05" db="EMBL/GenBank/DDBJ databases">
        <title>Another draft genome of Portunus trituberculatus and its Hox gene families provides insights of decapod evolution.</title>
        <authorList>
            <person name="Jeong J.-H."/>
            <person name="Song I."/>
            <person name="Kim S."/>
            <person name="Choi T."/>
            <person name="Kim D."/>
            <person name="Ryu S."/>
            <person name="Kim W."/>
        </authorList>
    </citation>
    <scope>NUCLEOTIDE SEQUENCE [LARGE SCALE GENOMIC DNA]</scope>
    <source>
        <tissue evidence="1">Muscle</tissue>
    </source>
</reference>
<keyword evidence="2" id="KW-1185">Reference proteome</keyword>
<evidence type="ECO:0000313" key="1">
    <source>
        <dbReference type="EMBL" id="MPC33092.1"/>
    </source>
</evidence>
<protein>
    <submittedName>
        <fullName evidence="1">Uncharacterized protein</fullName>
    </submittedName>
</protein>
<name>A0A5B7EFX3_PORTR</name>
<dbReference type="Proteomes" id="UP000324222">
    <property type="component" value="Unassembled WGS sequence"/>
</dbReference>
<proteinExistence type="predicted"/>